<evidence type="ECO:0000256" key="3">
    <source>
        <dbReference type="ARBA" id="ARBA00022801"/>
    </source>
</evidence>
<dbReference type="GO" id="GO:0000049">
    <property type="term" value="F:tRNA binding"/>
    <property type="evidence" value="ECO:0007669"/>
    <property type="project" value="UniProtKB-UniRule"/>
</dbReference>
<dbReference type="OrthoDB" id="9800507at2"/>
<reference evidence="10 11" key="1">
    <citation type="submission" date="2019-02" db="EMBL/GenBank/DDBJ databases">
        <title>Deep-cultivation of Planctomycetes and their phenomic and genomic characterization uncovers novel biology.</title>
        <authorList>
            <person name="Wiegand S."/>
            <person name="Jogler M."/>
            <person name="Boedeker C."/>
            <person name="Pinto D."/>
            <person name="Vollmers J."/>
            <person name="Rivas-Marin E."/>
            <person name="Kohn T."/>
            <person name="Peeters S.H."/>
            <person name="Heuer A."/>
            <person name="Rast P."/>
            <person name="Oberbeckmann S."/>
            <person name="Bunk B."/>
            <person name="Jeske O."/>
            <person name="Meyerdierks A."/>
            <person name="Storesund J.E."/>
            <person name="Kallscheuer N."/>
            <person name="Luecker S."/>
            <person name="Lage O.M."/>
            <person name="Pohl T."/>
            <person name="Merkel B.J."/>
            <person name="Hornburger P."/>
            <person name="Mueller R.-W."/>
            <person name="Bruemmer F."/>
            <person name="Labrenz M."/>
            <person name="Spormann A.M."/>
            <person name="Op den Camp H."/>
            <person name="Overmann J."/>
            <person name="Amann R."/>
            <person name="Jetten M.S.M."/>
            <person name="Mascher T."/>
            <person name="Medema M.H."/>
            <person name="Devos D.P."/>
            <person name="Kaster A.-K."/>
            <person name="Ovreas L."/>
            <person name="Rohde M."/>
            <person name="Galperin M.Y."/>
            <person name="Jogler C."/>
        </authorList>
    </citation>
    <scope>NUCLEOTIDE SEQUENCE [LARGE SCALE GENOMIC DNA]</scope>
    <source>
        <strain evidence="10 11">Pla175</strain>
    </source>
</reference>
<keyword evidence="4 7" id="KW-0694">RNA-binding</keyword>
<dbReference type="SUPFAM" id="SSF53178">
    <property type="entry name" value="Peptidyl-tRNA hydrolase-like"/>
    <property type="match status" value="1"/>
</dbReference>
<feature type="active site" description="Proton acceptor" evidence="7">
    <location>
        <position position="19"/>
    </location>
</feature>
<comment type="similarity">
    <text evidence="5 7 9">Belongs to the PTH family.</text>
</comment>
<dbReference type="InterPro" id="IPR036416">
    <property type="entry name" value="Pept_tRNA_hydro_sf"/>
</dbReference>
<feature type="site" description="Stabilizes the basic form of H active site to accept a proton" evidence="7">
    <location>
        <position position="91"/>
    </location>
</feature>
<sequence length="185" mass="20128">MKIVVGLGNPGRKYEGTRHNVGFDVLNLLAQRLAAPAPRVRFASLASEAGLGSERLLLLWPQTFMNLSGTAASQAASFYKADNADLLIVCDDFHLPVGKLRLRPKGSPGGQRGLENVIQRMGGDDIPRLRVGVGPAPEGWDAADFVLGRFRKEETEEMAVVLQEAADAVECWAREGPEQAMNRFN</sequence>
<evidence type="ECO:0000313" key="10">
    <source>
        <dbReference type="EMBL" id="QDU87806.1"/>
    </source>
</evidence>
<name>A0A518D8K6_9BACT</name>
<gene>
    <name evidence="7 10" type="primary">pth</name>
    <name evidence="10" type="ORF">Pla175_11730</name>
</gene>
<dbReference type="AlphaFoldDB" id="A0A518D8K6"/>
<keyword evidence="3 7" id="KW-0378">Hydrolase</keyword>
<comment type="function">
    <text evidence="7">Catalyzes the release of premature peptidyl moieties from peptidyl-tRNA molecules trapped in stalled 50S ribosomal subunits, and thus maintains levels of free tRNAs and 50S ribosomes.</text>
</comment>
<dbReference type="InterPro" id="IPR018171">
    <property type="entry name" value="Pept_tRNA_hydro_CS"/>
</dbReference>
<evidence type="ECO:0000256" key="5">
    <source>
        <dbReference type="ARBA" id="ARBA00038063"/>
    </source>
</evidence>
<evidence type="ECO:0000256" key="4">
    <source>
        <dbReference type="ARBA" id="ARBA00022884"/>
    </source>
</evidence>
<feature type="binding site" evidence="7">
    <location>
        <position position="64"/>
    </location>
    <ligand>
        <name>tRNA</name>
        <dbReference type="ChEBI" id="CHEBI:17843"/>
    </ligand>
</feature>
<dbReference type="InterPro" id="IPR001328">
    <property type="entry name" value="Pept_tRNA_hydro"/>
</dbReference>
<dbReference type="GO" id="GO:0004045">
    <property type="term" value="F:peptidyl-tRNA hydrolase activity"/>
    <property type="evidence" value="ECO:0007669"/>
    <property type="project" value="UniProtKB-UniRule"/>
</dbReference>
<dbReference type="KEGG" id="pnd:Pla175_11730"/>
<dbReference type="FunFam" id="3.40.50.1470:FF:000001">
    <property type="entry name" value="Peptidyl-tRNA hydrolase"/>
    <property type="match status" value="1"/>
</dbReference>
<comment type="function">
    <text evidence="7">Hydrolyzes ribosome-free peptidyl-tRNAs (with 1 or more amino acids incorporated), which drop off the ribosome during protein synthesis, or as a result of ribosome stalling.</text>
</comment>
<comment type="subunit">
    <text evidence="7">Monomer.</text>
</comment>
<evidence type="ECO:0000256" key="1">
    <source>
        <dbReference type="ARBA" id="ARBA00013260"/>
    </source>
</evidence>
<evidence type="ECO:0000256" key="9">
    <source>
        <dbReference type="RuleBase" id="RU004320"/>
    </source>
</evidence>
<feature type="binding site" evidence="7">
    <location>
        <position position="66"/>
    </location>
    <ligand>
        <name>tRNA</name>
        <dbReference type="ChEBI" id="CHEBI:17843"/>
    </ligand>
</feature>
<keyword evidence="7" id="KW-0963">Cytoplasm</keyword>
<feature type="binding site" evidence="7">
    <location>
        <position position="14"/>
    </location>
    <ligand>
        <name>tRNA</name>
        <dbReference type="ChEBI" id="CHEBI:17843"/>
    </ligand>
</feature>
<evidence type="ECO:0000256" key="7">
    <source>
        <dbReference type="HAMAP-Rule" id="MF_00083"/>
    </source>
</evidence>
<feature type="site" description="Discriminates between blocked and unblocked aminoacyl-tRNA" evidence="7">
    <location>
        <position position="9"/>
    </location>
</feature>
<comment type="caution">
    <text evidence="7">Lacks conserved residue(s) required for the propagation of feature annotation.</text>
</comment>
<proteinExistence type="inferred from homology"/>
<dbReference type="CDD" id="cd00462">
    <property type="entry name" value="PTH"/>
    <property type="match status" value="1"/>
</dbReference>
<protein>
    <recommendedName>
        <fullName evidence="6 7">Peptidyl-tRNA hydrolase</fullName>
        <shortName evidence="7">Pth</shortName>
        <ecNumber evidence="1 7">3.1.1.29</ecNumber>
    </recommendedName>
</protein>
<dbReference type="GO" id="GO:0005737">
    <property type="term" value="C:cytoplasm"/>
    <property type="evidence" value="ECO:0007669"/>
    <property type="project" value="UniProtKB-SubCell"/>
</dbReference>
<dbReference type="NCBIfam" id="TIGR00447">
    <property type="entry name" value="pth"/>
    <property type="match status" value="1"/>
</dbReference>
<keyword evidence="11" id="KW-1185">Reference proteome</keyword>
<dbReference type="EC" id="3.1.1.29" evidence="1 7"/>
<accession>A0A518D8K6</accession>
<dbReference type="HAMAP" id="MF_00083">
    <property type="entry name" value="Pept_tRNA_hydro_bact"/>
    <property type="match status" value="1"/>
</dbReference>
<keyword evidence="2 7" id="KW-0820">tRNA-binding</keyword>
<comment type="catalytic activity">
    <reaction evidence="7 8">
        <text>an N-acyl-L-alpha-aminoacyl-tRNA + H2O = an N-acyl-L-amino acid + a tRNA + H(+)</text>
        <dbReference type="Rhea" id="RHEA:54448"/>
        <dbReference type="Rhea" id="RHEA-COMP:10123"/>
        <dbReference type="Rhea" id="RHEA-COMP:13883"/>
        <dbReference type="ChEBI" id="CHEBI:15377"/>
        <dbReference type="ChEBI" id="CHEBI:15378"/>
        <dbReference type="ChEBI" id="CHEBI:59874"/>
        <dbReference type="ChEBI" id="CHEBI:78442"/>
        <dbReference type="ChEBI" id="CHEBI:138191"/>
        <dbReference type="EC" id="3.1.1.29"/>
    </reaction>
</comment>
<evidence type="ECO:0000256" key="8">
    <source>
        <dbReference type="RuleBase" id="RU000673"/>
    </source>
</evidence>
<dbReference type="EMBL" id="CP036291">
    <property type="protein sequence ID" value="QDU87806.1"/>
    <property type="molecule type" value="Genomic_DNA"/>
</dbReference>
<dbReference type="PROSITE" id="PS01195">
    <property type="entry name" value="PEPT_TRNA_HYDROL_1"/>
    <property type="match status" value="1"/>
</dbReference>
<dbReference type="PANTHER" id="PTHR17224">
    <property type="entry name" value="PEPTIDYL-TRNA HYDROLASE"/>
    <property type="match status" value="1"/>
</dbReference>
<dbReference type="PANTHER" id="PTHR17224:SF1">
    <property type="entry name" value="PEPTIDYL-TRNA HYDROLASE"/>
    <property type="match status" value="1"/>
</dbReference>
<evidence type="ECO:0000256" key="6">
    <source>
        <dbReference type="ARBA" id="ARBA00050038"/>
    </source>
</evidence>
<dbReference type="RefSeq" id="WP_145282042.1">
    <property type="nucleotide sequence ID" value="NZ_CP036291.1"/>
</dbReference>
<dbReference type="Pfam" id="PF01195">
    <property type="entry name" value="Pept_tRNA_hydro"/>
    <property type="match status" value="1"/>
</dbReference>
<dbReference type="Proteomes" id="UP000317429">
    <property type="component" value="Chromosome"/>
</dbReference>
<dbReference type="GO" id="GO:0006515">
    <property type="term" value="P:protein quality control for misfolded or incompletely synthesized proteins"/>
    <property type="evidence" value="ECO:0007669"/>
    <property type="project" value="UniProtKB-UniRule"/>
</dbReference>
<dbReference type="Gene3D" id="3.40.50.1470">
    <property type="entry name" value="Peptidyl-tRNA hydrolase"/>
    <property type="match status" value="1"/>
</dbReference>
<evidence type="ECO:0000256" key="2">
    <source>
        <dbReference type="ARBA" id="ARBA00022555"/>
    </source>
</evidence>
<organism evidence="10 11">
    <name type="scientific">Pirellulimonas nuda</name>
    <dbReference type="NCBI Taxonomy" id="2528009"/>
    <lineage>
        <taxon>Bacteria</taxon>
        <taxon>Pseudomonadati</taxon>
        <taxon>Planctomycetota</taxon>
        <taxon>Planctomycetia</taxon>
        <taxon>Pirellulales</taxon>
        <taxon>Lacipirellulaceae</taxon>
        <taxon>Pirellulimonas</taxon>
    </lineage>
</organism>
<comment type="subcellular location">
    <subcellularLocation>
        <location evidence="7">Cytoplasm</location>
    </subcellularLocation>
</comment>
<evidence type="ECO:0000313" key="11">
    <source>
        <dbReference type="Proteomes" id="UP000317429"/>
    </source>
</evidence>
<dbReference type="GO" id="GO:0072344">
    <property type="term" value="P:rescue of stalled ribosome"/>
    <property type="evidence" value="ECO:0007669"/>
    <property type="project" value="UniProtKB-UniRule"/>
</dbReference>